<reference evidence="5" key="1">
    <citation type="submission" date="2024-07" db="EMBL/GenBank/DDBJ databases">
        <title>Two chromosome-level genome assemblies of Korean endemic species Abeliophyllum distichum and Forsythia ovata (Oleaceae).</title>
        <authorList>
            <person name="Jang H."/>
        </authorList>
    </citation>
    <scope>NUCLEOTIDE SEQUENCE [LARGE SCALE GENOMIC DNA]</scope>
</reference>
<evidence type="ECO:0000256" key="2">
    <source>
        <dbReference type="ARBA" id="ARBA00022679"/>
    </source>
</evidence>
<organism evidence="4 5">
    <name type="scientific">Abeliophyllum distichum</name>
    <dbReference type="NCBI Taxonomy" id="126358"/>
    <lineage>
        <taxon>Eukaryota</taxon>
        <taxon>Viridiplantae</taxon>
        <taxon>Streptophyta</taxon>
        <taxon>Embryophyta</taxon>
        <taxon>Tracheophyta</taxon>
        <taxon>Spermatophyta</taxon>
        <taxon>Magnoliopsida</taxon>
        <taxon>eudicotyledons</taxon>
        <taxon>Gunneridae</taxon>
        <taxon>Pentapetalae</taxon>
        <taxon>asterids</taxon>
        <taxon>lamiids</taxon>
        <taxon>Lamiales</taxon>
        <taxon>Oleaceae</taxon>
        <taxon>Forsythieae</taxon>
        <taxon>Abeliophyllum</taxon>
    </lineage>
</organism>
<dbReference type="SUPFAM" id="SSF53613">
    <property type="entry name" value="Ribokinase-like"/>
    <property type="match status" value="1"/>
</dbReference>
<dbReference type="Proteomes" id="UP001604336">
    <property type="component" value="Unassembled WGS sequence"/>
</dbReference>
<evidence type="ECO:0000256" key="3">
    <source>
        <dbReference type="ARBA" id="ARBA00022777"/>
    </source>
</evidence>
<keyword evidence="3" id="KW-0418">Kinase</keyword>
<evidence type="ECO:0000313" key="4">
    <source>
        <dbReference type="EMBL" id="KAL2498043.1"/>
    </source>
</evidence>
<keyword evidence="2" id="KW-0808">Transferase</keyword>
<evidence type="ECO:0000313" key="5">
    <source>
        <dbReference type="Proteomes" id="UP001604336"/>
    </source>
</evidence>
<dbReference type="PANTHER" id="PTHR43320">
    <property type="entry name" value="SUGAR KINASE"/>
    <property type="match status" value="1"/>
</dbReference>
<dbReference type="EMBL" id="JBFOLK010000007">
    <property type="protein sequence ID" value="KAL2498043.1"/>
    <property type="molecule type" value="Genomic_DNA"/>
</dbReference>
<protein>
    <submittedName>
        <fullName evidence="4">PfkB-like carbohydrate kinase family protein</fullName>
    </submittedName>
</protein>
<comment type="caution">
    <text evidence="4">The sequence shown here is derived from an EMBL/GenBank/DDBJ whole genome shotgun (WGS) entry which is preliminary data.</text>
</comment>
<accession>A0ABD1SCD9</accession>
<comment type="similarity">
    <text evidence="1">Belongs to the carbohydrate kinase PfkB family.</text>
</comment>
<name>A0ABD1SCD9_9LAMI</name>
<dbReference type="AlphaFoldDB" id="A0ABD1SCD9"/>
<dbReference type="PANTHER" id="PTHR43320:SF1">
    <property type="entry name" value="OS01G0105900 PROTEIN"/>
    <property type="match status" value="1"/>
</dbReference>
<keyword evidence="5" id="KW-1185">Reference proteome</keyword>
<dbReference type="InterPro" id="IPR029056">
    <property type="entry name" value="Ribokinase-like"/>
</dbReference>
<sequence length="112" mass="12581">MGSVLDGYRNALKETQKAFAEYRQSALLPEEPANELTREDFKGSKWLVIRYGVQILEVIHAAIIIVKQEGVSVSLDLASFEMVQKFRSPFLQLLESGSIDLCFANDDEATEL</sequence>
<evidence type="ECO:0000256" key="1">
    <source>
        <dbReference type="ARBA" id="ARBA00010688"/>
    </source>
</evidence>
<dbReference type="InterPro" id="IPR052700">
    <property type="entry name" value="Carb_kinase_PfkB-like"/>
</dbReference>
<gene>
    <name evidence="4" type="ORF">Adt_23593</name>
</gene>
<dbReference type="GO" id="GO:0016301">
    <property type="term" value="F:kinase activity"/>
    <property type="evidence" value="ECO:0007669"/>
    <property type="project" value="UniProtKB-KW"/>
</dbReference>
<proteinExistence type="inferred from homology"/>
<dbReference type="Gene3D" id="3.40.1190.20">
    <property type="match status" value="1"/>
</dbReference>